<gene>
    <name evidence="6" type="ordered locus">Rru_A1644</name>
</gene>
<dbReference type="GO" id="GO:0016887">
    <property type="term" value="F:ATP hydrolysis activity"/>
    <property type="evidence" value="ECO:0007669"/>
    <property type="project" value="InterPro"/>
</dbReference>
<dbReference type="Pfam" id="PF00005">
    <property type="entry name" value="ABC_tran"/>
    <property type="match status" value="1"/>
</dbReference>
<sequence>MPPRPSLPPPAVHLVVDRLDYGATRLFSDLDMTFPAGQWTCILGPSGVGKSTLLRLAAGLDTGGVLGPGTRANAGDGTPLTGRFVHMGQSDALMPWLSVLDNVLIGYRLRGGVPAAIRARALALLSEAGLAGRAGARPAALSGGMRQRVALVRTLVEDRPVVLMDEPFSALDPPTRLRLGDLAARLLAGRTVVLVTHDPMEALRLGHRVLVLGGRPARPGAVIEPAGAPPRPPTAGDVTRHYAALLTRLAEAVDSEEDPAP</sequence>
<keyword evidence="7" id="KW-1185">Reference proteome</keyword>
<dbReference type="InterPro" id="IPR003439">
    <property type="entry name" value="ABC_transporter-like_ATP-bd"/>
</dbReference>
<dbReference type="HOGENOM" id="CLU_000604_1_22_5"/>
<dbReference type="KEGG" id="rru:Rru_A1644"/>
<dbReference type="InterPro" id="IPR027417">
    <property type="entry name" value="P-loop_NTPase"/>
</dbReference>
<comment type="similarity">
    <text evidence="1">Belongs to the ABC transporter superfamily.</text>
</comment>
<keyword evidence="3" id="KW-0547">Nucleotide-binding</keyword>
<feature type="domain" description="ABC transporter" evidence="5">
    <location>
        <begin position="7"/>
        <end position="238"/>
    </location>
</feature>
<dbReference type="Proteomes" id="UP000001929">
    <property type="component" value="Chromosome"/>
</dbReference>
<dbReference type="PhylomeDB" id="Q2RTV1"/>
<evidence type="ECO:0000256" key="4">
    <source>
        <dbReference type="ARBA" id="ARBA00022840"/>
    </source>
</evidence>
<dbReference type="AlphaFoldDB" id="Q2RTV1"/>
<dbReference type="EMBL" id="CP000230">
    <property type="protein sequence ID" value="ABC22444.1"/>
    <property type="molecule type" value="Genomic_DNA"/>
</dbReference>
<keyword evidence="4" id="KW-0067">ATP-binding</keyword>
<protein>
    <submittedName>
        <fullName evidence="6">ABC transporter component</fullName>
        <ecNumber evidence="6">3.6.3.25</ecNumber>
    </submittedName>
</protein>
<dbReference type="SUPFAM" id="SSF52540">
    <property type="entry name" value="P-loop containing nucleoside triphosphate hydrolases"/>
    <property type="match status" value="1"/>
</dbReference>
<dbReference type="PATRIC" id="fig|269796.9.peg.1721"/>
<dbReference type="RefSeq" id="WP_011389334.1">
    <property type="nucleotide sequence ID" value="NC_007643.1"/>
</dbReference>
<evidence type="ECO:0000259" key="5">
    <source>
        <dbReference type="PROSITE" id="PS50893"/>
    </source>
</evidence>
<evidence type="ECO:0000256" key="1">
    <source>
        <dbReference type="ARBA" id="ARBA00005417"/>
    </source>
</evidence>
<dbReference type="InterPro" id="IPR017871">
    <property type="entry name" value="ABC_transporter-like_CS"/>
</dbReference>
<evidence type="ECO:0000313" key="6">
    <source>
        <dbReference type="EMBL" id="ABC22444.1"/>
    </source>
</evidence>
<dbReference type="Gene3D" id="3.40.50.300">
    <property type="entry name" value="P-loop containing nucleotide triphosphate hydrolases"/>
    <property type="match status" value="1"/>
</dbReference>
<dbReference type="EC" id="3.6.3.25" evidence="6"/>
<evidence type="ECO:0000256" key="3">
    <source>
        <dbReference type="ARBA" id="ARBA00022741"/>
    </source>
</evidence>
<dbReference type="GO" id="GO:0005524">
    <property type="term" value="F:ATP binding"/>
    <property type="evidence" value="ECO:0007669"/>
    <property type="project" value="UniProtKB-KW"/>
</dbReference>
<organism evidence="6 7">
    <name type="scientific">Rhodospirillum rubrum (strain ATCC 11170 / ATH 1.1.1 / DSM 467 / LMG 4362 / NCIMB 8255 / S1)</name>
    <dbReference type="NCBI Taxonomy" id="269796"/>
    <lineage>
        <taxon>Bacteria</taxon>
        <taxon>Pseudomonadati</taxon>
        <taxon>Pseudomonadota</taxon>
        <taxon>Alphaproteobacteria</taxon>
        <taxon>Rhodospirillales</taxon>
        <taxon>Rhodospirillaceae</taxon>
        <taxon>Rhodospirillum</taxon>
    </lineage>
</organism>
<dbReference type="eggNOG" id="COG1116">
    <property type="taxonomic scope" value="Bacteria"/>
</dbReference>
<dbReference type="STRING" id="269796.Rru_A1644"/>
<evidence type="ECO:0000256" key="2">
    <source>
        <dbReference type="ARBA" id="ARBA00022448"/>
    </source>
</evidence>
<keyword evidence="6" id="KW-0378">Hydrolase</keyword>
<dbReference type="PROSITE" id="PS50893">
    <property type="entry name" value="ABC_TRANSPORTER_2"/>
    <property type="match status" value="1"/>
</dbReference>
<name>Q2RTV1_RHORT</name>
<proteinExistence type="inferred from homology"/>
<dbReference type="SMART" id="SM00382">
    <property type="entry name" value="AAA"/>
    <property type="match status" value="1"/>
</dbReference>
<evidence type="ECO:0000313" key="7">
    <source>
        <dbReference type="Proteomes" id="UP000001929"/>
    </source>
</evidence>
<dbReference type="PROSITE" id="PS00211">
    <property type="entry name" value="ABC_TRANSPORTER_1"/>
    <property type="match status" value="1"/>
</dbReference>
<dbReference type="EnsemblBacteria" id="ABC22444">
    <property type="protein sequence ID" value="ABC22444"/>
    <property type="gene ID" value="Rru_A1644"/>
</dbReference>
<dbReference type="InterPro" id="IPR050166">
    <property type="entry name" value="ABC_transporter_ATP-bind"/>
</dbReference>
<reference evidence="6 7" key="1">
    <citation type="journal article" date="2011" name="Stand. Genomic Sci.">
        <title>Complete genome sequence of Rhodospirillum rubrum type strain (S1).</title>
        <authorList>
            <person name="Munk A.C."/>
            <person name="Copeland A."/>
            <person name="Lucas S."/>
            <person name="Lapidus A."/>
            <person name="Del Rio T.G."/>
            <person name="Barry K."/>
            <person name="Detter J.C."/>
            <person name="Hammon N."/>
            <person name="Israni S."/>
            <person name="Pitluck S."/>
            <person name="Brettin T."/>
            <person name="Bruce D."/>
            <person name="Han C."/>
            <person name="Tapia R."/>
            <person name="Gilna P."/>
            <person name="Schmutz J."/>
            <person name="Larimer F."/>
            <person name="Land M."/>
            <person name="Kyrpides N.C."/>
            <person name="Mavromatis K."/>
            <person name="Richardson P."/>
            <person name="Rohde M."/>
            <person name="Goker M."/>
            <person name="Klenk H.P."/>
            <person name="Zhang Y."/>
            <person name="Roberts G.P."/>
            <person name="Reslewic S."/>
            <person name="Schwartz D.C."/>
        </authorList>
    </citation>
    <scope>NUCLEOTIDE SEQUENCE [LARGE SCALE GENOMIC DNA]</scope>
    <source>
        <strain evidence="7">ATCC 11170 / ATH 1.1.1 / DSM 467 / LMG 4362 / NCIMB 8255 / S1</strain>
    </source>
</reference>
<dbReference type="PANTHER" id="PTHR42788:SF13">
    <property type="entry name" value="ALIPHATIC SULFONATES IMPORT ATP-BINDING PROTEIN SSUB"/>
    <property type="match status" value="1"/>
</dbReference>
<accession>Q2RTV1</accession>
<keyword evidence="2" id="KW-0813">Transport</keyword>
<dbReference type="InterPro" id="IPR003593">
    <property type="entry name" value="AAA+_ATPase"/>
</dbReference>
<dbReference type="PANTHER" id="PTHR42788">
    <property type="entry name" value="TAURINE IMPORT ATP-BINDING PROTEIN-RELATED"/>
    <property type="match status" value="1"/>
</dbReference>